<keyword evidence="3" id="KW-1185">Reference proteome</keyword>
<feature type="region of interest" description="Disordered" evidence="1">
    <location>
        <begin position="366"/>
        <end position="397"/>
    </location>
</feature>
<proteinExistence type="predicted"/>
<evidence type="ECO:0000256" key="1">
    <source>
        <dbReference type="SAM" id="MobiDB-lite"/>
    </source>
</evidence>
<organism evidence="2 3">
    <name type="scientific">Dryococelus australis</name>
    <dbReference type="NCBI Taxonomy" id="614101"/>
    <lineage>
        <taxon>Eukaryota</taxon>
        <taxon>Metazoa</taxon>
        <taxon>Ecdysozoa</taxon>
        <taxon>Arthropoda</taxon>
        <taxon>Hexapoda</taxon>
        <taxon>Insecta</taxon>
        <taxon>Pterygota</taxon>
        <taxon>Neoptera</taxon>
        <taxon>Polyneoptera</taxon>
        <taxon>Phasmatodea</taxon>
        <taxon>Verophasmatodea</taxon>
        <taxon>Anareolatae</taxon>
        <taxon>Phasmatidae</taxon>
        <taxon>Eurycanthinae</taxon>
        <taxon>Dryococelus</taxon>
    </lineage>
</organism>
<accession>A0ABQ9G8E9</accession>
<dbReference type="Proteomes" id="UP001159363">
    <property type="component" value="Chromosome 13"/>
</dbReference>
<sequence length="397" mass="44421">MQPMVFPVRLIDGNEQWRTSDTTLKDVETAPPTIRTRSNGIPISLAVHNQSLCPNIICCSANTTSKHDVDWIRESSEHLNYETWQLITGQPASTLYHIFHFRCVSHYQEKLNYLLEGDGVDWSPVALLTSARIARLSAASPRQARTSGLQRSPDNSRLPLGVHKLVGPEPTPTQCATRALANKALKDTLPCFDTACVLFMVLGSDSDKLPRAREEIARNTFRLGIHELHWAWLDYSPATLANWARSPAWSLLDFRVWEWCRAMPLVGGFPRGSPVSPRPFVPSMSSSGIKGWWGGGETGDPRETTPTSVIVRRDSHTRNSLANRPVIEPGSPRWEASCLTAHFKKRHEVIILQVQQLNVLVAATRTRHKGRHRPANAAASKKEGRWMATNVDPTRAR</sequence>
<name>A0ABQ9G8E9_9NEOP</name>
<comment type="caution">
    <text evidence="2">The sequence shown here is derived from an EMBL/GenBank/DDBJ whole genome shotgun (WGS) entry which is preliminary data.</text>
</comment>
<evidence type="ECO:0000313" key="3">
    <source>
        <dbReference type="Proteomes" id="UP001159363"/>
    </source>
</evidence>
<reference evidence="2 3" key="1">
    <citation type="submission" date="2023-02" db="EMBL/GenBank/DDBJ databases">
        <title>LHISI_Scaffold_Assembly.</title>
        <authorList>
            <person name="Stuart O.P."/>
            <person name="Cleave R."/>
            <person name="Magrath M.J.L."/>
            <person name="Mikheyev A.S."/>
        </authorList>
    </citation>
    <scope>NUCLEOTIDE SEQUENCE [LARGE SCALE GENOMIC DNA]</scope>
    <source>
        <strain evidence="2">Daus_M_001</strain>
        <tissue evidence="2">Leg muscle</tissue>
    </source>
</reference>
<dbReference type="EMBL" id="JARBHB010000014">
    <property type="protein sequence ID" value="KAJ8868702.1"/>
    <property type="molecule type" value="Genomic_DNA"/>
</dbReference>
<gene>
    <name evidence="2" type="ORF">PR048_030241</name>
</gene>
<evidence type="ECO:0000313" key="2">
    <source>
        <dbReference type="EMBL" id="KAJ8868702.1"/>
    </source>
</evidence>
<protein>
    <submittedName>
        <fullName evidence="2">Uncharacterized protein</fullName>
    </submittedName>
</protein>